<accession>A0A8H7E6A8</accession>
<evidence type="ECO:0000313" key="2">
    <source>
        <dbReference type="EMBL" id="KAF7509788.1"/>
    </source>
</evidence>
<name>A0A8H7E6A8_9EURO</name>
<feature type="compositionally biased region" description="Basic and acidic residues" evidence="1">
    <location>
        <begin position="43"/>
        <end position="52"/>
    </location>
</feature>
<feature type="compositionally biased region" description="Basic and acidic residues" evidence="1">
    <location>
        <begin position="17"/>
        <end position="29"/>
    </location>
</feature>
<dbReference type="Proteomes" id="UP000606974">
    <property type="component" value="Unassembled WGS sequence"/>
</dbReference>
<sequence>MPQSIVKNTRPLPPKPSDIRSKLEPEPKPKPKLSSPTITTDIRPSHFHEHLDPNSPSLSYLPSYNPQTRPKDPIPH</sequence>
<dbReference type="EMBL" id="JAACFV010000037">
    <property type="protein sequence ID" value="KAF7509788.1"/>
    <property type="molecule type" value="Genomic_DNA"/>
</dbReference>
<comment type="caution">
    <text evidence="2">The sequence shown here is derived from an EMBL/GenBank/DDBJ whole genome shotgun (WGS) entry which is preliminary data.</text>
</comment>
<feature type="compositionally biased region" description="Low complexity" evidence="1">
    <location>
        <begin position="53"/>
        <end position="66"/>
    </location>
</feature>
<evidence type="ECO:0000313" key="3">
    <source>
        <dbReference type="Proteomes" id="UP000606974"/>
    </source>
</evidence>
<dbReference type="AlphaFoldDB" id="A0A8H7E6A8"/>
<keyword evidence="3" id="KW-1185">Reference proteome</keyword>
<evidence type="ECO:0000256" key="1">
    <source>
        <dbReference type="SAM" id="MobiDB-lite"/>
    </source>
</evidence>
<protein>
    <submittedName>
        <fullName evidence="2">Uncharacterized protein</fullName>
    </submittedName>
</protein>
<organism evidence="2 3">
    <name type="scientific">Endocarpon pusillum</name>
    <dbReference type="NCBI Taxonomy" id="364733"/>
    <lineage>
        <taxon>Eukaryota</taxon>
        <taxon>Fungi</taxon>
        <taxon>Dikarya</taxon>
        <taxon>Ascomycota</taxon>
        <taxon>Pezizomycotina</taxon>
        <taxon>Eurotiomycetes</taxon>
        <taxon>Chaetothyriomycetidae</taxon>
        <taxon>Verrucariales</taxon>
        <taxon>Verrucariaceae</taxon>
        <taxon>Endocarpon</taxon>
    </lineage>
</organism>
<reference evidence="2" key="1">
    <citation type="submission" date="2020-02" db="EMBL/GenBank/DDBJ databases">
        <authorList>
            <person name="Palmer J.M."/>
        </authorList>
    </citation>
    <scope>NUCLEOTIDE SEQUENCE</scope>
    <source>
        <strain evidence="2">EPUS1.4</strain>
        <tissue evidence="2">Thallus</tissue>
    </source>
</reference>
<gene>
    <name evidence="2" type="ORF">GJ744_007483</name>
</gene>
<feature type="region of interest" description="Disordered" evidence="1">
    <location>
        <begin position="1"/>
        <end position="76"/>
    </location>
</feature>
<proteinExistence type="predicted"/>